<gene>
    <name evidence="2" type="ORF">JN11_02028</name>
</gene>
<keyword evidence="1" id="KW-1133">Transmembrane helix</keyword>
<organism evidence="2 3">
    <name type="scientific">Mucilaginibacter frigoritolerans</name>
    <dbReference type="NCBI Taxonomy" id="652788"/>
    <lineage>
        <taxon>Bacteria</taxon>
        <taxon>Pseudomonadati</taxon>
        <taxon>Bacteroidota</taxon>
        <taxon>Sphingobacteriia</taxon>
        <taxon>Sphingobacteriales</taxon>
        <taxon>Sphingobacteriaceae</taxon>
        <taxon>Mucilaginibacter</taxon>
    </lineage>
</organism>
<keyword evidence="1" id="KW-0472">Membrane</keyword>
<sequence>MRVNVFFIINKLIFNDLYIVFIVSGLIFHAYLLINISHA</sequence>
<feature type="transmembrane region" description="Helical" evidence="1">
    <location>
        <begin position="12"/>
        <end position="34"/>
    </location>
</feature>
<keyword evidence="3" id="KW-1185">Reference proteome</keyword>
<dbReference type="EMBL" id="VLLI01000005">
    <property type="protein sequence ID" value="TWJ00769.1"/>
    <property type="molecule type" value="Genomic_DNA"/>
</dbReference>
<proteinExistence type="predicted"/>
<name>A0A562U5B1_9SPHI</name>
<evidence type="ECO:0000313" key="3">
    <source>
        <dbReference type="Proteomes" id="UP000317010"/>
    </source>
</evidence>
<keyword evidence="1" id="KW-0812">Transmembrane</keyword>
<comment type="caution">
    <text evidence="2">The sequence shown here is derived from an EMBL/GenBank/DDBJ whole genome shotgun (WGS) entry which is preliminary data.</text>
</comment>
<dbReference type="AlphaFoldDB" id="A0A562U5B1"/>
<accession>A0A562U5B1</accession>
<protein>
    <submittedName>
        <fullName evidence="2">Uncharacterized protein</fullName>
    </submittedName>
</protein>
<evidence type="ECO:0000313" key="2">
    <source>
        <dbReference type="EMBL" id="TWJ00769.1"/>
    </source>
</evidence>
<reference evidence="2 3" key="1">
    <citation type="submission" date="2019-07" db="EMBL/GenBank/DDBJ databases">
        <title>Genomic Encyclopedia of Archaeal and Bacterial Type Strains, Phase II (KMG-II): from individual species to whole genera.</title>
        <authorList>
            <person name="Goeker M."/>
        </authorList>
    </citation>
    <scope>NUCLEOTIDE SEQUENCE [LARGE SCALE GENOMIC DNA]</scope>
    <source>
        <strain evidence="2 3">ATCC BAA-1854</strain>
    </source>
</reference>
<evidence type="ECO:0000256" key="1">
    <source>
        <dbReference type="SAM" id="Phobius"/>
    </source>
</evidence>
<dbReference type="Proteomes" id="UP000317010">
    <property type="component" value="Unassembled WGS sequence"/>
</dbReference>